<dbReference type="EC" id="5.99.1.-" evidence="3"/>
<proteinExistence type="predicted"/>
<name>A0A2L0UZI2_9CAUD</name>
<dbReference type="GeneID" id="40088203"/>
<dbReference type="KEGG" id="vg:40088203"/>
<keyword evidence="3" id="KW-0413">Isomerase</keyword>
<feature type="region of interest" description="Disordered" evidence="2">
    <location>
        <begin position="314"/>
        <end position="343"/>
    </location>
</feature>
<feature type="region of interest" description="Disordered" evidence="2">
    <location>
        <begin position="359"/>
        <end position="389"/>
    </location>
</feature>
<dbReference type="RefSeq" id="YP_009611865.1">
    <property type="nucleotide sequence ID" value="NC_042013.1"/>
</dbReference>
<dbReference type="EMBL" id="MF403008">
    <property type="protein sequence ID" value="AUZ94982.1"/>
    <property type="molecule type" value="Genomic_DNA"/>
</dbReference>
<dbReference type="Proteomes" id="UP000223025">
    <property type="component" value="Segment"/>
</dbReference>
<protein>
    <submittedName>
        <fullName evidence="3">Topoisomerase IV subunit A</fullName>
        <ecNumber evidence="3">5.99.1.-</ecNumber>
    </submittedName>
</protein>
<feature type="region of interest" description="Disordered" evidence="2">
    <location>
        <begin position="169"/>
        <end position="190"/>
    </location>
</feature>
<accession>A0A2L0UZI2</accession>
<evidence type="ECO:0000256" key="2">
    <source>
        <dbReference type="SAM" id="MobiDB-lite"/>
    </source>
</evidence>
<feature type="region of interest" description="Disordered" evidence="2">
    <location>
        <begin position="228"/>
        <end position="273"/>
    </location>
</feature>
<dbReference type="GO" id="GO:0016853">
    <property type="term" value="F:isomerase activity"/>
    <property type="evidence" value="ECO:0007669"/>
    <property type="project" value="UniProtKB-KW"/>
</dbReference>
<evidence type="ECO:0000313" key="4">
    <source>
        <dbReference type="Proteomes" id="UP000223025"/>
    </source>
</evidence>
<feature type="compositionally biased region" description="Low complexity" evidence="2">
    <location>
        <begin position="237"/>
        <end position="249"/>
    </location>
</feature>
<feature type="compositionally biased region" description="Basic and acidic residues" evidence="2">
    <location>
        <begin position="173"/>
        <end position="182"/>
    </location>
</feature>
<evidence type="ECO:0000256" key="1">
    <source>
        <dbReference type="SAM" id="Coils"/>
    </source>
</evidence>
<keyword evidence="1" id="KW-0175">Coiled coil</keyword>
<evidence type="ECO:0000313" key="3">
    <source>
        <dbReference type="EMBL" id="AUZ94982.1"/>
    </source>
</evidence>
<feature type="compositionally biased region" description="Basic and acidic residues" evidence="2">
    <location>
        <begin position="250"/>
        <end position="264"/>
    </location>
</feature>
<organism evidence="3 4">
    <name type="scientific">Agrobacterium phage Atu_ph07</name>
    <dbReference type="NCBI Taxonomy" id="2024264"/>
    <lineage>
        <taxon>Viruses</taxon>
        <taxon>Duplodnaviria</taxon>
        <taxon>Heunggongvirae</taxon>
        <taxon>Uroviricota</taxon>
        <taxon>Caudoviricetes</taxon>
        <taxon>Polybotosvirus</taxon>
        <taxon>Polybotosvirus Atuph07</taxon>
    </lineage>
</organism>
<sequence>MTKKIEKIINHIINEEKSLATDMLENYILNISKKISERFDEEDNIIDDRTASIIDDMEEIEAEEFYSDIDLNEEEEDVDQAVSDLENELIAHEISDIDVADRVTSLEDQMQDLRNQFDDIIGAETVPDYGNDGFDSLDEIEGLATYYDEIEGEEADEDGYVDAEVEVEDELEEGKTFKHSSNDDYDDDEILSRIARKKEDRARRDTSREKRHIDDVVTESEDDFYVEKEDDDWHVFSPKGKSVSSWSSKGEAEADAKTRNRSLNEEDSGDFELEPFEIDLEGDEFVGDSDEKIEIETESPIVDIAPDKRWMTKPVEYAPSTPGESADDGWETGPIYKNMNNTSEDYFDDYFETARKKSIMSDKAEEEAFPEDDARPLFPPVNESRRRKA</sequence>
<reference evidence="3 4" key="1">
    <citation type="submission" date="2017-06" db="EMBL/GenBank/DDBJ databases">
        <authorList>
            <person name="Kim H.J."/>
            <person name="Triplett B.A."/>
        </authorList>
    </citation>
    <scope>NUCLEOTIDE SEQUENCE [LARGE SCALE GENOMIC DNA]</scope>
</reference>
<keyword evidence="4" id="KW-1185">Reference proteome</keyword>
<feature type="coiled-coil region" evidence="1">
    <location>
        <begin position="71"/>
        <end position="123"/>
    </location>
</feature>